<organism evidence="1 2">
    <name type="scientific">Ralstonia syzygii</name>
    <dbReference type="NCBI Taxonomy" id="28097"/>
    <lineage>
        <taxon>Bacteria</taxon>
        <taxon>Pseudomonadati</taxon>
        <taxon>Pseudomonadota</taxon>
        <taxon>Betaproteobacteria</taxon>
        <taxon>Burkholderiales</taxon>
        <taxon>Burkholderiaceae</taxon>
        <taxon>Ralstonia</taxon>
        <taxon>Ralstonia solanacearum species complex</taxon>
    </lineage>
</organism>
<evidence type="ECO:0000313" key="2">
    <source>
        <dbReference type="Proteomes" id="UP000677898"/>
    </source>
</evidence>
<accession>A0ABX7ZM28</accession>
<geneLocation type="plasmid" evidence="1 2">
    <name>pLLRS-1</name>
</geneLocation>
<dbReference type="EMBL" id="CP046730">
    <property type="protein sequence ID" value="QUP56393.1"/>
    <property type="molecule type" value="Genomic_DNA"/>
</dbReference>
<protein>
    <submittedName>
        <fullName evidence="1">Uncharacterized protein</fullName>
    </submittedName>
</protein>
<keyword evidence="2" id="KW-1185">Reference proteome</keyword>
<sequence>MDLLSAMLGGLGLGAVLKSIVDTALSKKSARQKIQYAEMREAYIGLLDALHKAAIEPSDKNSKDFALWQTRVQLFGSKDVAAAVQGIIDTNDGPAEKRN</sequence>
<name>A0ABX7ZM28_9RALS</name>
<dbReference type="Proteomes" id="UP000677898">
    <property type="component" value="Plasmid pLLRS-1"/>
</dbReference>
<reference evidence="1 2" key="1">
    <citation type="journal article" date="2021" name="Phytopathology">
        <title>Complete genome sequence of Ralstonia syzygii subsp. indonesiensis strain LLRS-1, isolated from wilted tobacco in China.</title>
        <authorList>
            <person name="Lu C.H."/>
            <person name="Li J.Y."/>
            <person name="Mi M.G."/>
            <person name="Lin Z.L."/>
            <person name="Jiang N."/>
            <person name="Gai X."/>
            <person name="Ma J.H."/>
            <person name="Lei L.P."/>
            <person name="Xia Z.Y."/>
        </authorList>
    </citation>
    <scope>NUCLEOTIDE SEQUENCE [LARGE SCALE GENOMIC DNA]</scope>
    <source>
        <strain evidence="1 2">LLRS-1</strain>
    </source>
</reference>
<dbReference type="RefSeq" id="WP_211905241.1">
    <property type="nucleotide sequence ID" value="NZ_CP046730.1"/>
</dbReference>
<keyword evidence="1" id="KW-0614">Plasmid</keyword>
<gene>
    <name evidence="1" type="ORF">GO998_22140</name>
</gene>
<proteinExistence type="predicted"/>
<evidence type="ECO:0000313" key="1">
    <source>
        <dbReference type="EMBL" id="QUP56393.1"/>
    </source>
</evidence>